<reference evidence="6" key="1">
    <citation type="journal article" date="2020" name="mSystems">
        <title>Genome- and Community-Level Interaction Insights into Carbon Utilization and Element Cycling Functions of Hydrothermarchaeota in Hydrothermal Sediment.</title>
        <authorList>
            <person name="Zhou Z."/>
            <person name="Liu Y."/>
            <person name="Xu W."/>
            <person name="Pan J."/>
            <person name="Luo Z.H."/>
            <person name="Li M."/>
        </authorList>
    </citation>
    <scope>NUCLEOTIDE SEQUENCE [LARGE SCALE GENOMIC DNA]</scope>
    <source>
        <strain evidence="6">SpSt-902</strain>
    </source>
</reference>
<keyword evidence="3" id="KW-0175">Coiled coil</keyword>
<dbReference type="InterPro" id="IPR041626">
    <property type="entry name" value="Prot_ATP_ID_OB_N"/>
</dbReference>
<dbReference type="FunFam" id="3.40.50.300:FF:001025">
    <property type="entry name" value="ATPase family, AAA domain-containing 2B"/>
    <property type="match status" value="1"/>
</dbReference>
<dbReference type="InterPro" id="IPR032501">
    <property type="entry name" value="Prot_ATP_ID_OB_2nd"/>
</dbReference>
<dbReference type="InterPro" id="IPR012340">
    <property type="entry name" value="NA-bd_OB-fold"/>
</dbReference>
<dbReference type="PANTHER" id="PTHR23077">
    <property type="entry name" value="AAA-FAMILY ATPASE"/>
    <property type="match status" value="1"/>
</dbReference>
<dbReference type="InterPro" id="IPR027417">
    <property type="entry name" value="P-loop_NTPase"/>
</dbReference>
<dbReference type="Gene3D" id="3.40.50.300">
    <property type="entry name" value="P-loop containing nucleotide triphosphate hydrolases"/>
    <property type="match status" value="1"/>
</dbReference>
<evidence type="ECO:0000259" key="5">
    <source>
        <dbReference type="SMART" id="SM00382"/>
    </source>
</evidence>
<evidence type="ECO:0000256" key="4">
    <source>
        <dbReference type="SAM" id="MobiDB-lite"/>
    </source>
</evidence>
<dbReference type="Gene3D" id="1.10.8.60">
    <property type="match status" value="1"/>
</dbReference>
<keyword evidence="1" id="KW-0547">Nucleotide-binding</keyword>
<dbReference type="Pfam" id="PF00004">
    <property type="entry name" value="AAA"/>
    <property type="match status" value="1"/>
</dbReference>
<dbReference type="InterPro" id="IPR003959">
    <property type="entry name" value="ATPase_AAA_core"/>
</dbReference>
<dbReference type="InterPro" id="IPR003593">
    <property type="entry name" value="AAA+_ATPase"/>
</dbReference>
<dbReference type="Pfam" id="PF16450">
    <property type="entry name" value="Prot_ATP_ID_OB_C"/>
    <property type="match status" value="1"/>
</dbReference>
<sequence length="577" mass="64335">MSDHRHTDPTNEDLSHPQSSGESQERDGDGRVREMAEIIDQVSHEITADEAKKKLYRLKKRLFDLEADWRRCAQEREKMEEILEKLSSPAFRMGTLLGKTEEGLGWIAVGGSDYFSQIDPRINPDELEAGQRVRLNEALSIVGTAGPEPFGAIVQVSKVLPDGRVEIGGDRSVAGAPSAVVGRAASLKDVPVVPGDSLRLDNTSRLAVEYLGGRQENHLLEEVPEVSWKDVGGQKKAIEEIQKAILNPVLHEDLYARYRFRSPKGFLLFGPPGCGKTLIGKATAHQLALEMQEKEGRPIKGVFFHIKGPEIFNMWLGESERIVRELFEQGREARKRGDFPVLFIDEAEAILGTRRSIRSFNIHNTLVPMFCAEMDGMSGPNGFMVILATNRPEMIDPAILRPGRIDRKIRVVRPDREAAMEIISIYLTGDIPIAGIAEGVSSDQARQELANRFLEKLYAPTEENAVLEVVLRSGKREVLHRSDLASGALLASIVDRAKEKALLREMGQAEGEARGVSLEDLLQATNDEFEEGDIVPATDGAEDWMTLLDLRQRDVVDLKRFDSGNRERKVLERRAIE</sequence>
<evidence type="ECO:0000256" key="1">
    <source>
        <dbReference type="ARBA" id="ARBA00022741"/>
    </source>
</evidence>
<evidence type="ECO:0000313" key="6">
    <source>
        <dbReference type="EMBL" id="HFT93224.1"/>
    </source>
</evidence>
<dbReference type="GO" id="GO:0016887">
    <property type="term" value="F:ATP hydrolysis activity"/>
    <property type="evidence" value="ECO:0007669"/>
    <property type="project" value="InterPro"/>
</dbReference>
<proteinExistence type="predicted"/>
<feature type="compositionally biased region" description="Basic and acidic residues" evidence="4">
    <location>
        <begin position="1"/>
        <end position="15"/>
    </location>
</feature>
<dbReference type="SUPFAM" id="SSF52540">
    <property type="entry name" value="P-loop containing nucleoside triphosphate hydrolases"/>
    <property type="match status" value="1"/>
</dbReference>
<dbReference type="InterPro" id="IPR050168">
    <property type="entry name" value="AAA_ATPase_domain"/>
</dbReference>
<feature type="domain" description="AAA+ ATPase" evidence="5">
    <location>
        <begin position="262"/>
        <end position="415"/>
    </location>
</feature>
<dbReference type="Gene3D" id="2.40.50.140">
    <property type="entry name" value="Nucleic acid-binding proteins"/>
    <property type="match status" value="1"/>
</dbReference>
<gene>
    <name evidence="6" type="ORF">ENX03_04670</name>
</gene>
<dbReference type="Pfam" id="PF17758">
    <property type="entry name" value="Prot_ATP_ID_OB_N"/>
    <property type="match status" value="1"/>
</dbReference>
<comment type="caution">
    <text evidence="6">The sequence shown here is derived from an EMBL/GenBank/DDBJ whole genome shotgun (WGS) entry which is preliminary data.</text>
</comment>
<protein>
    <submittedName>
        <fullName evidence="6">AAA family ATPase</fullName>
    </submittedName>
</protein>
<dbReference type="AlphaFoldDB" id="A0A7C3LWP9"/>
<evidence type="ECO:0000256" key="2">
    <source>
        <dbReference type="ARBA" id="ARBA00022840"/>
    </source>
</evidence>
<dbReference type="EMBL" id="DTMM01000091">
    <property type="protein sequence ID" value="HFT93224.1"/>
    <property type="molecule type" value="Genomic_DNA"/>
</dbReference>
<keyword evidence="2" id="KW-0067">ATP-binding</keyword>
<organism evidence="6">
    <name type="scientific">Leptospirillum ferriphilum</name>
    <dbReference type="NCBI Taxonomy" id="178606"/>
    <lineage>
        <taxon>Bacteria</taxon>
        <taxon>Pseudomonadati</taxon>
        <taxon>Nitrospirota</taxon>
        <taxon>Nitrospiria</taxon>
        <taxon>Nitrospirales</taxon>
        <taxon>Nitrospiraceae</taxon>
        <taxon>Leptospirillum</taxon>
    </lineage>
</organism>
<feature type="region of interest" description="Disordered" evidence="4">
    <location>
        <begin position="1"/>
        <end position="31"/>
    </location>
</feature>
<accession>A0A7C3LWP9</accession>
<evidence type="ECO:0000256" key="3">
    <source>
        <dbReference type="ARBA" id="ARBA00023054"/>
    </source>
</evidence>
<name>A0A7C3LWP9_9BACT</name>
<dbReference type="PANTHER" id="PTHR23077:SF144">
    <property type="entry name" value="PROTEASOME-ASSOCIATED ATPASE"/>
    <property type="match status" value="1"/>
</dbReference>
<dbReference type="SMART" id="SM00382">
    <property type="entry name" value="AAA"/>
    <property type="match status" value="1"/>
</dbReference>
<dbReference type="GO" id="GO:0005524">
    <property type="term" value="F:ATP binding"/>
    <property type="evidence" value="ECO:0007669"/>
    <property type="project" value="UniProtKB-KW"/>
</dbReference>